<name>A0A6C0BKF5_9ZZZZ</name>
<evidence type="ECO:0000313" key="1">
    <source>
        <dbReference type="EMBL" id="QHS92845.1"/>
    </source>
</evidence>
<protein>
    <submittedName>
        <fullName evidence="1">Uncharacterized protein</fullName>
    </submittedName>
</protein>
<dbReference type="AlphaFoldDB" id="A0A6C0BKF5"/>
<reference evidence="1" key="1">
    <citation type="journal article" date="2020" name="Nature">
        <title>Giant virus diversity and host interactions through global metagenomics.</title>
        <authorList>
            <person name="Schulz F."/>
            <person name="Roux S."/>
            <person name="Paez-Espino D."/>
            <person name="Jungbluth S."/>
            <person name="Walsh D.A."/>
            <person name="Denef V.J."/>
            <person name="McMahon K.D."/>
            <person name="Konstantinidis K.T."/>
            <person name="Eloe-Fadrosh E.A."/>
            <person name="Kyrpides N.C."/>
            <person name="Woyke T."/>
        </authorList>
    </citation>
    <scope>NUCLEOTIDE SEQUENCE</scope>
    <source>
        <strain evidence="1">GVMAG-M-3300017651-5</strain>
    </source>
</reference>
<dbReference type="EMBL" id="MN739192">
    <property type="protein sequence ID" value="QHS92845.1"/>
    <property type="molecule type" value="Genomic_DNA"/>
</dbReference>
<organism evidence="1">
    <name type="scientific">viral metagenome</name>
    <dbReference type="NCBI Taxonomy" id="1070528"/>
    <lineage>
        <taxon>unclassified sequences</taxon>
        <taxon>metagenomes</taxon>
        <taxon>organismal metagenomes</taxon>
    </lineage>
</organism>
<proteinExistence type="predicted"/>
<accession>A0A6C0BKF5</accession>
<sequence length="290" mass="32847">MTVPNTLLNSIDEYIIPGSVSDASPLGVISESRISELINQGARGPFVRDLNNPRSIYEPVPCIPLDVSGRRDLAPIGSSITGRVRYVPVQWTRLYCDTYIPMLPYDPDDPLNVTGITVGAPIRSHRCNANTLSDLYPSIFPDIPSSVDILNVIRQINPQFNLNDVITRSLEWRQALNRRMNSEDPVFHTLLNSLLDGSLNYVNIHRRDNSLVLQLQWGRGHSMMTMTRRIARLLADISPDRFMLEYGDQQRRPGVSYIVIPSSSVNLQRYASDLIIDLHQSMAEMIKYRL</sequence>